<dbReference type="AlphaFoldDB" id="A0A2J6RJI2"/>
<keyword evidence="2" id="KW-1185">Reference proteome</keyword>
<dbReference type="OrthoDB" id="3552642at2759"/>
<proteinExistence type="predicted"/>
<reference evidence="1 2" key="1">
    <citation type="submission" date="2016-04" db="EMBL/GenBank/DDBJ databases">
        <title>A degradative enzymes factory behind the ericoid mycorrhizal symbiosis.</title>
        <authorList>
            <consortium name="DOE Joint Genome Institute"/>
            <person name="Martino E."/>
            <person name="Morin E."/>
            <person name="Grelet G."/>
            <person name="Kuo A."/>
            <person name="Kohler A."/>
            <person name="Daghino S."/>
            <person name="Barry K."/>
            <person name="Choi C."/>
            <person name="Cichocki N."/>
            <person name="Clum A."/>
            <person name="Copeland A."/>
            <person name="Hainaut M."/>
            <person name="Haridas S."/>
            <person name="Labutti K."/>
            <person name="Lindquist E."/>
            <person name="Lipzen A."/>
            <person name="Khouja H.-R."/>
            <person name="Murat C."/>
            <person name="Ohm R."/>
            <person name="Olson A."/>
            <person name="Spatafora J."/>
            <person name="Veneault-Fourrey C."/>
            <person name="Henrissat B."/>
            <person name="Grigoriev I."/>
            <person name="Martin F."/>
            <person name="Perotto S."/>
        </authorList>
    </citation>
    <scope>NUCLEOTIDE SEQUENCE [LARGE SCALE GENOMIC DNA]</scope>
    <source>
        <strain evidence="1 2">F</strain>
    </source>
</reference>
<organism evidence="1 2">
    <name type="scientific">Hyaloscypha variabilis (strain UAMH 11265 / GT02V1 / F)</name>
    <name type="common">Meliniomyces variabilis</name>
    <dbReference type="NCBI Taxonomy" id="1149755"/>
    <lineage>
        <taxon>Eukaryota</taxon>
        <taxon>Fungi</taxon>
        <taxon>Dikarya</taxon>
        <taxon>Ascomycota</taxon>
        <taxon>Pezizomycotina</taxon>
        <taxon>Leotiomycetes</taxon>
        <taxon>Helotiales</taxon>
        <taxon>Hyaloscyphaceae</taxon>
        <taxon>Hyaloscypha</taxon>
        <taxon>Hyaloscypha variabilis</taxon>
    </lineage>
</organism>
<evidence type="ECO:0000313" key="2">
    <source>
        <dbReference type="Proteomes" id="UP000235786"/>
    </source>
</evidence>
<dbReference type="Proteomes" id="UP000235786">
    <property type="component" value="Unassembled WGS sequence"/>
</dbReference>
<protein>
    <submittedName>
        <fullName evidence="1">Uncharacterized protein</fullName>
    </submittedName>
</protein>
<sequence>MPHIKQGALHHCPALKARVFGYPGKCRKGTDGFCVTHSKTCPKHPYWFYTMNLLCIICQVEEAQAMKEEKKRRKTYDGEEEESEEEYTTEVKKVIVNGKFRKMPVRTPIGKNKPSASMIKKNKGKNRQKRINLLAGIFPDLNIPENPLAGDAEVKLPLPTFDKWRALATKLVDNSAWNTLRAALIDEGVSEEKLPAMSPTDDSGRTISALF</sequence>
<accession>A0A2J6RJI2</accession>
<dbReference type="EMBL" id="KZ613947">
    <property type="protein sequence ID" value="PMD38672.1"/>
    <property type="molecule type" value="Genomic_DNA"/>
</dbReference>
<name>A0A2J6RJI2_HYAVF</name>
<gene>
    <name evidence="1" type="ORF">L207DRAFT_530153</name>
</gene>
<evidence type="ECO:0000313" key="1">
    <source>
        <dbReference type="EMBL" id="PMD38672.1"/>
    </source>
</evidence>